<dbReference type="InterPro" id="IPR006114">
    <property type="entry name" value="6PGDH_C"/>
</dbReference>
<evidence type="ECO:0000313" key="2">
    <source>
        <dbReference type="EMBL" id="MFD1313710.1"/>
    </source>
</evidence>
<accession>A0ABW3XX80</accession>
<dbReference type="EMBL" id="JBHTMM010000247">
    <property type="protein sequence ID" value="MFD1313710.1"/>
    <property type="molecule type" value="Genomic_DNA"/>
</dbReference>
<dbReference type="Pfam" id="PF00393">
    <property type="entry name" value="6PGD"/>
    <property type="match status" value="1"/>
</dbReference>
<keyword evidence="3" id="KW-1185">Reference proteome</keyword>
<evidence type="ECO:0000313" key="3">
    <source>
        <dbReference type="Proteomes" id="UP001597058"/>
    </source>
</evidence>
<protein>
    <recommendedName>
        <fullName evidence="1">6-phosphogluconate dehydrogenase C-terminal domain-containing protein</fullName>
    </recommendedName>
</protein>
<evidence type="ECO:0000259" key="1">
    <source>
        <dbReference type="Pfam" id="PF00393"/>
    </source>
</evidence>
<gene>
    <name evidence="2" type="ORF">ACFQ5X_49610</name>
</gene>
<dbReference type="SUPFAM" id="SSF48179">
    <property type="entry name" value="6-phosphogluconate dehydrogenase C-terminal domain-like"/>
    <property type="match status" value="1"/>
</dbReference>
<comment type="caution">
    <text evidence="2">The sequence shown here is derived from an EMBL/GenBank/DDBJ whole genome shotgun (WGS) entry which is preliminary data.</text>
</comment>
<dbReference type="InterPro" id="IPR008927">
    <property type="entry name" value="6-PGluconate_DH-like_C_sf"/>
</dbReference>
<dbReference type="RefSeq" id="WP_381236406.1">
    <property type="nucleotide sequence ID" value="NZ_JBHSKH010000029.1"/>
</dbReference>
<reference evidence="3" key="1">
    <citation type="journal article" date="2019" name="Int. J. Syst. Evol. Microbiol.">
        <title>The Global Catalogue of Microorganisms (GCM) 10K type strain sequencing project: providing services to taxonomists for standard genome sequencing and annotation.</title>
        <authorList>
            <consortium name="The Broad Institute Genomics Platform"/>
            <consortium name="The Broad Institute Genome Sequencing Center for Infectious Disease"/>
            <person name="Wu L."/>
            <person name="Ma J."/>
        </authorList>
    </citation>
    <scope>NUCLEOTIDE SEQUENCE [LARGE SCALE GENOMIC DNA]</scope>
    <source>
        <strain evidence="3">CGMCC 4.7020</strain>
    </source>
</reference>
<feature type="domain" description="6-phosphogluconate dehydrogenase C-terminal" evidence="1">
    <location>
        <begin position="1"/>
        <end position="38"/>
    </location>
</feature>
<dbReference type="Proteomes" id="UP001597058">
    <property type="component" value="Unassembled WGS sequence"/>
</dbReference>
<dbReference type="Gene3D" id="1.20.5.320">
    <property type="entry name" value="6-Phosphogluconate Dehydrogenase, domain 3"/>
    <property type="match status" value="1"/>
</dbReference>
<sequence>MSAALAHFDTLRTGRLPAALIQGRRDHFGARTYQRTEHRAR</sequence>
<name>A0ABW3XX80_9ACTN</name>
<organism evidence="2 3">
    <name type="scientific">Streptomyces kaempferi</name>
    <dbReference type="NCBI Taxonomy" id="333725"/>
    <lineage>
        <taxon>Bacteria</taxon>
        <taxon>Bacillati</taxon>
        <taxon>Actinomycetota</taxon>
        <taxon>Actinomycetes</taxon>
        <taxon>Kitasatosporales</taxon>
        <taxon>Streptomycetaceae</taxon>
        <taxon>Streptomyces</taxon>
    </lineage>
</organism>
<proteinExistence type="predicted"/>